<evidence type="ECO:0000256" key="11">
    <source>
        <dbReference type="PIRSR" id="PIRSR601382-1"/>
    </source>
</evidence>
<dbReference type="InterPro" id="IPR050749">
    <property type="entry name" value="Glycosyl_Hydrolase_47"/>
</dbReference>
<keyword evidence="15" id="KW-1185">Reference proteome</keyword>
<evidence type="ECO:0000256" key="9">
    <source>
        <dbReference type="ARBA" id="ARBA00047669"/>
    </source>
</evidence>
<evidence type="ECO:0000256" key="6">
    <source>
        <dbReference type="ARBA" id="ARBA00023157"/>
    </source>
</evidence>
<dbReference type="EMBL" id="CH476619">
    <property type="protein sequence ID" value="EEP82278.1"/>
    <property type="molecule type" value="Genomic_DNA"/>
</dbReference>
<dbReference type="GO" id="GO:0005975">
    <property type="term" value="P:carbohydrate metabolic process"/>
    <property type="evidence" value="ECO:0007669"/>
    <property type="project" value="InterPro"/>
</dbReference>
<dbReference type="VEuPathDB" id="FungiDB:UREG_07143"/>
<protein>
    <recommendedName>
        <fullName evidence="13">alpha-1,2-Mannosidase</fullName>
        <ecNumber evidence="13">3.2.1.-</ecNumber>
    </recommendedName>
</protein>
<evidence type="ECO:0000256" key="5">
    <source>
        <dbReference type="ARBA" id="ARBA00022801"/>
    </source>
</evidence>
<dbReference type="GO" id="GO:0036503">
    <property type="term" value="P:ERAD pathway"/>
    <property type="evidence" value="ECO:0007669"/>
    <property type="project" value="UniProtKB-ARBA"/>
</dbReference>
<evidence type="ECO:0000256" key="7">
    <source>
        <dbReference type="ARBA" id="ARBA00023180"/>
    </source>
</evidence>
<evidence type="ECO:0000256" key="12">
    <source>
        <dbReference type="PIRSR" id="PIRSR601382-3"/>
    </source>
</evidence>
<evidence type="ECO:0000313" key="15">
    <source>
        <dbReference type="Proteomes" id="UP000002058"/>
    </source>
</evidence>
<evidence type="ECO:0000256" key="3">
    <source>
        <dbReference type="ARBA" id="ARBA00007658"/>
    </source>
</evidence>
<dbReference type="KEGG" id="ure:UREG_07143"/>
<reference evidence="15" key="1">
    <citation type="journal article" date="2009" name="Genome Res.">
        <title>Comparative genomic analyses of the human fungal pathogens Coccidioides and their relatives.</title>
        <authorList>
            <person name="Sharpton T.J."/>
            <person name="Stajich J.E."/>
            <person name="Rounsley S.D."/>
            <person name="Gardner M.J."/>
            <person name="Wortman J.R."/>
            <person name="Jordar V.S."/>
            <person name="Maiti R."/>
            <person name="Kodira C.D."/>
            <person name="Neafsey D.E."/>
            <person name="Zeng Q."/>
            <person name="Hung C.-Y."/>
            <person name="McMahan C."/>
            <person name="Muszewska A."/>
            <person name="Grynberg M."/>
            <person name="Mandel M.A."/>
            <person name="Kellner E.M."/>
            <person name="Barker B.M."/>
            <person name="Galgiani J.N."/>
            <person name="Orbach M.J."/>
            <person name="Kirkland T.N."/>
            <person name="Cole G.T."/>
            <person name="Henn M.R."/>
            <person name="Birren B.W."/>
            <person name="Taylor J.W."/>
        </authorList>
    </citation>
    <scope>NUCLEOTIDE SEQUENCE [LARGE SCALE GENOMIC DNA]</scope>
    <source>
        <strain evidence="15">UAMH 1704</strain>
    </source>
</reference>
<dbReference type="EC" id="3.2.1.-" evidence="13"/>
<keyword evidence="4" id="KW-0732">Signal</keyword>
<dbReference type="OrthoDB" id="8118055at2759"/>
<evidence type="ECO:0000256" key="4">
    <source>
        <dbReference type="ARBA" id="ARBA00022729"/>
    </source>
</evidence>
<organism evidence="14 15">
    <name type="scientific">Uncinocarpus reesii (strain UAMH 1704)</name>
    <dbReference type="NCBI Taxonomy" id="336963"/>
    <lineage>
        <taxon>Eukaryota</taxon>
        <taxon>Fungi</taxon>
        <taxon>Dikarya</taxon>
        <taxon>Ascomycota</taxon>
        <taxon>Pezizomycotina</taxon>
        <taxon>Eurotiomycetes</taxon>
        <taxon>Eurotiomycetidae</taxon>
        <taxon>Onygenales</taxon>
        <taxon>Onygenaceae</taxon>
        <taxon>Uncinocarpus</taxon>
    </lineage>
</organism>
<comment type="similarity">
    <text evidence="3 13">Belongs to the glycosyl hydrolase 47 family.</text>
</comment>
<dbReference type="SUPFAM" id="SSF48225">
    <property type="entry name" value="Seven-hairpin glycosidases"/>
    <property type="match status" value="1"/>
</dbReference>
<dbReference type="InterPro" id="IPR036026">
    <property type="entry name" value="Seven-hairpin_glycosidases"/>
</dbReference>
<feature type="disulfide bond" evidence="12">
    <location>
        <begin position="278"/>
        <end position="307"/>
    </location>
</feature>
<dbReference type="UniPathway" id="UPA00378"/>
<dbReference type="PANTHER" id="PTHR11742">
    <property type="entry name" value="MANNOSYL-OLIGOSACCHARIDE ALPHA-1,2-MANNOSIDASE-RELATED"/>
    <property type="match status" value="1"/>
</dbReference>
<proteinExistence type="inferred from homology"/>
<dbReference type="STRING" id="336963.C4JY92"/>
<dbReference type="OMA" id="LMEWATL"/>
<dbReference type="GO" id="GO:0005783">
    <property type="term" value="C:endoplasmic reticulum"/>
    <property type="evidence" value="ECO:0007669"/>
    <property type="project" value="TreeGrafter"/>
</dbReference>
<dbReference type="Proteomes" id="UP000002058">
    <property type="component" value="Unassembled WGS sequence"/>
</dbReference>
<feature type="active site" description="Proton donor" evidence="11">
    <location>
        <position position="321"/>
    </location>
</feature>
<sequence>MPVKRLKKEQMRLRTLSSLRGKAIEDMRFQMMNYIQCQIHQETRVEQILDHIATIDYSKTDTMCSLFETTIRYLGGMISAYDLLKGPSSHLVSDPAKVDVLLEQSKNLADVLKFAFDTKSGIPANGLNITAQKTDGGTTNGIATIGTLVLEWTRLSDLTNSAEYAKLVQRAESHLLNPKPSSAEPFPGLIGQNLDINTGLFQDDYVSWGGGSDSFYEYLIKMYVYDQKRFGKYKDRWVAAAESTMEHLKSSPSHRPDLTFVATYSRGTYSLQSGHLNCFNGGNFLLGGQVLGRGDFTDFGLKLVDGCQATYSATATKIGPEGFGWDPKKVPENQRDFYKKAGFYITTSYYNLRPEVIESIYHAYRMTKNRKVSEADSCFSNLKSSHVFICSTNNGHGMPS</sequence>
<accession>C4JY92</accession>
<comment type="cofactor">
    <cofactor evidence="1">
        <name>Ca(2+)</name>
        <dbReference type="ChEBI" id="CHEBI:29108"/>
    </cofactor>
</comment>
<feature type="active site" evidence="11">
    <location>
        <position position="355"/>
    </location>
</feature>
<gene>
    <name evidence="14" type="ORF">UREG_07143</name>
</gene>
<feature type="active site" description="Proton donor" evidence="11">
    <location>
        <position position="68"/>
    </location>
</feature>
<dbReference type="GO" id="GO:0016020">
    <property type="term" value="C:membrane"/>
    <property type="evidence" value="ECO:0007669"/>
    <property type="project" value="InterPro"/>
</dbReference>
<evidence type="ECO:0000256" key="8">
    <source>
        <dbReference type="ARBA" id="ARBA00023295"/>
    </source>
</evidence>
<dbReference type="Gene3D" id="1.50.10.10">
    <property type="match status" value="1"/>
</dbReference>
<keyword evidence="6 12" id="KW-1015">Disulfide bond</keyword>
<dbReference type="GeneID" id="8440638"/>
<dbReference type="eggNOG" id="KOG2204">
    <property type="taxonomic scope" value="Eukaryota"/>
</dbReference>
<evidence type="ECO:0000256" key="2">
    <source>
        <dbReference type="ARBA" id="ARBA00004922"/>
    </source>
</evidence>
<keyword evidence="5 13" id="KW-0378">Hydrolase</keyword>
<comment type="pathway">
    <text evidence="2">Protein modification; protein glycosylation.</text>
</comment>
<dbReference type="AlphaFoldDB" id="C4JY92"/>
<evidence type="ECO:0000256" key="10">
    <source>
        <dbReference type="ARBA" id="ARBA00048605"/>
    </source>
</evidence>
<dbReference type="PRINTS" id="PR00747">
    <property type="entry name" value="GLYHDRLASE47"/>
</dbReference>
<feature type="active site" evidence="11">
    <location>
        <position position="213"/>
    </location>
</feature>
<dbReference type="InterPro" id="IPR001382">
    <property type="entry name" value="Glyco_hydro_47"/>
</dbReference>
<comment type="catalytic activity">
    <reaction evidence="10">
        <text>N(4)-(alpha-D-Man-(1-&gt;2)-alpha-D-Man-(1-&gt;2)-alpha-D-Man-(1-&gt;3)-[alpha-D-Man-(1-&gt;2)-alpha-D-Man-(1-&gt;3)-[alpha-D-Man-(1-&gt;2)-alpha-D-Man-(1-&gt;6)]-alpha-D-Man-(1-&gt;6)]-beta-D-Man-(1-&gt;4)-beta-D-GlcNAc-(1-&gt;4)-beta-D-GlcNAc)-L-asparaginyl-[protein] (N-glucan mannose isomer 9A1,2,3B1,2,3) + 4 H2O = N(4)-(alpha-D-Man-(1-&gt;3)-[alpha-D-Man-(1-&gt;3)-[alpha-D-Man-(1-&gt;6)]-alpha-D-Man-(1-&gt;6)]-beta-D-Man-(1-&gt;4)-beta-D-GlcNAc-(1-&gt;4)-beta-D-GlcNAc)-L-asparaginyl-[protein] (N-glucan mannose isomer 5A1,2) + 4 beta-D-mannose</text>
        <dbReference type="Rhea" id="RHEA:56008"/>
        <dbReference type="Rhea" id="RHEA-COMP:14356"/>
        <dbReference type="Rhea" id="RHEA-COMP:14367"/>
        <dbReference type="ChEBI" id="CHEBI:15377"/>
        <dbReference type="ChEBI" id="CHEBI:28563"/>
        <dbReference type="ChEBI" id="CHEBI:59087"/>
        <dbReference type="ChEBI" id="CHEBI:139493"/>
        <dbReference type="EC" id="3.2.1.113"/>
    </reaction>
</comment>
<comment type="catalytic activity">
    <reaction evidence="9">
        <text>N(4)-(alpha-D-Man-(1-&gt;2)-alpha-D-Man-(1-&gt;2)-alpha-D-Man-(1-&gt;3)-[alpha-D-Man-(1-&gt;3)-[alpha-D-Man-(1-&gt;2)-alpha-D-Man-(1-&gt;6)]-alpha-D-Man-(1-&gt;6)]-beta-D-Man-(1-&gt;4)-beta-D-GlcNAc-(1-&gt;4)-beta-D-GlcNAc)-L-asparaginyl-[protein] (N-glucan mannose isomer 8A1,2,3B1,3) + 3 H2O = N(4)-(alpha-D-Man-(1-&gt;3)-[alpha-D-Man-(1-&gt;3)-[alpha-D-Man-(1-&gt;6)]-alpha-D-Man-(1-&gt;6)]-beta-D-Man-(1-&gt;4)-beta-D-GlcNAc-(1-&gt;4)-beta-D-GlcNAc)-L-asparaginyl-[protein] (N-glucan mannose isomer 5A1,2) + 3 beta-D-mannose</text>
        <dbReference type="Rhea" id="RHEA:56028"/>
        <dbReference type="Rhea" id="RHEA-COMP:14358"/>
        <dbReference type="Rhea" id="RHEA-COMP:14367"/>
        <dbReference type="ChEBI" id="CHEBI:15377"/>
        <dbReference type="ChEBI" id="CHEBI:28563"/>
        <dbReference type="ChEBI" id="CHEBI:59087"/>
        <dbReference type="ChEBI" id="CHEBI:60628"/>
        <dbReference type="EC" id="3.2.1.113"/>
    </reaction>
</comment>
<name>C4JY92_UNCRE</name>
<dbReference type="GO" id="GO:0004571">
    <property type="term" value="F:mannosyl-oligosaccharide 1,2-alpha-mannosidase activity"/>
    <property type="evidence" value="ECO:0007669"/>
    <property type="project" value="UniProtKB-EC"/>
</dbReference>
<dbReference type="RefSeq" id="XP_002582370.1">
    <property type="nucleotide sequence ID" value="XM_002582324.1"/>
</dbReference>
<evidence type="ECO:0000313" key="14">
    <source>
        <dbReference type="EMBL" id="EEP82278.1"/>
    </source>
</evidence>
<dbReference type="InParanoid" id="C4JY92"/>
<dbReference type="FunFam" id="1.50.10.10:FF:000047">
    <property type="entry name" value="Mannosyl-oligosaccharide alpha-1,2-mannosidase"/>
    <property type="match status" value="1"/>
</dbReference>
<dbReference type="InterPro" id="IPR012341">
    <property type="entry name" value="6hp_glycosidase-like_sf"/>
</dbReference>
<dbReference type="GO" id="GO:0005509">
    <property type="term" value="F:calcium ion binding"/>
    <property type="evidence" value="ECO:0007669"/>
    <property type="project" value="InterPro"/>
</dbReference>
<evidence type="ECO:0000256" key="1">
    <source>
        <dbReference type="ARBA" id="ARBA00001913"/>
    </source>
</evidence>
<evidence type="ECO:0000256" key="13">
    <source>
        <dbReference type="RuleBase" id="RU361193"/>
    </source>
</evidence>
<dbReference type="PANTHER" id="PTHR11742:SF101">
    <property type="entry name" value="MANNOSYL-OLIGOSACCHARIDE ALPHA-1,2-MANNOSIDASE 1B"/>
    <property type="match status" value="1"/>
</dbReference>
<keyword evidence="8 13" id="KW-0326">Glycosidase</keyword>
<keyword evidence="7" id="KW-0325">Glycoprotein</keyword>
<dbReference type="Pfam" id="PF01532">
    <property type="entry name" value="Glyco_hydro_47"/>
    <property type="match status" value="1"/>
</dbReference>
<dbReference type="HOGENOM" id="CLU_003818_0_2_1"/>